<dbReference type="AlphaFoldDB" id="A0A399FW68"/>
<dbReference type="GO" id="GO:0008324">
    <property type="term" value="F:monoatomic cation transmembrane transporter activity"/>
    <property type="evidence" value="ECO:0007669"/>
    <property type="project" value="InterPro"/>
</dbReference>
<feature type="transmembrane region" description="Helical" evidence="9">
    <location>
        <begin position="263"/>
        <end position="283"/>
    </location>
</feature>
<evidence type="ECO:0000256" key="7">
    <source>
        <dbReference type="ARBA" id="ARBA00023065"/>
    </source>
</evidence>
<dbReference type="EMBL" id="NDHY01000005">
    <property type="protein sequence ID" value="RII00247.1"/>
    <property type="molecule type" value="Genomic_DNA"/>
</dbReference>
<comment type="subcellular location">
    <subcellularLocation>
        <location evidence="1">Cell membrane</location>
        <topology evidence="1">Multi-pass membrane protein</topology>
    </subcellularLocation>
</comment>
<evidence type="ECO:0000313" key="11">
    <source>
        <dbReference type="Proteomes" id="UP000266287"/>
    </source>
</evidence>
<feature type="transmembrane region" description="Helical" evidence="9">
    <location>
        <begin position="125"/>
        <end position="148"/>
    </location>
</feature>
<feature type="transmembrane region" description="Helical" evidence="9">
    <location>
        <begin position="447"/>
        <end position="468"/>
    </location>
</feature>
<evidence type="ECO:0000256" key="5">
    <source>
        <dbReference type="ARBA" id="ARBA00022692"/>
    </source>
</evidence>
<name>A0A399FW68_UNCN2</name>
<proteinExistence type="inferred from homology"/>
<dbReference type="GO" id="GO:0030001">
    <property type="term" value="P:metal ion transport"/>
    <property type="evidence" value="ECO:0007669"/>
    <property type="project" value="UniProtKB-ARBA"/>
</dbReference>
<feature type="transmembrane region" description="Helical" evidence="9">
    <location>
        <begin position="169"/>
        <end position="194"/>
    </location>
</feature>
<evidence type="ECO:0000256" key="6">
    <source>
        <dbReference type="ARBA" id="ARBA00022989"/>
    </source>
</evidence>
<feature type="transmembrane region" description="Helical" evidence="9">
    <location>
        <begin position="65"/>
        <end position="89"/>
    </location>
</feature>
<gene>
    <name evidence="10" type="ORF">B9J77_02880</name>
</gene>
<dbReference type="InterPro" id="IPR003445">
    <property type="entry name" value="Cat_transpt"/>
</dbReference>
<feature type="transmembrane region" description="Helical" evidence="9">
    <location>
        <begin position="33"/>
        <end position="53"/>
    </location>
</feature>
<feature type="transmembrane region" description="Helical" evidence="9">
    <location>
        <begin position="323"/>
        <end position="346"/>
    </location>
</feature>
<dbReference type="GO" id="GO:0005886">
    <property type="term" value="C:plasma membrane"/>
    <property type="evidence" value="ECO:0007669"/>
    <property type="project" value="UniProtKB-SubCell"/>
</dbReference>
<evidence type="ECO:0000256" key="8">
    <source>
        <dbReference type="ARBA" id="ARBA00023136"/>
    </source>
</evidence>
<evidence type="ECO:0000313" key="10">
    <source>
        <dbReference type="EMBL" id="RII00247.1"/>
    </source>
</evidence>
<evidence type="ECO:0000256" key="2">
    <source>
        <dbReference type="ARBA" id="ARBA00009137"/>
    </source>
</evidence>
<reference evidence="10 11" key="1">
    <citation type="submission" date="2018-08" db="EMBL/GenBank/DDBJ databases">
        <title>Draft genome of candidate division NPL-UPA2 bacterium Unc8 that adapted to ultra-basic serpentinizing groundwater.</title>
        <authorList>
            <person name="Ishii S."/>
            <person name="Suzuki S."/>
            <person name="Nealson K.H."/>
        </authorList>
    </citation>
    <scope>NUCLEOTIDE SEQUENCE [LARGE SCALE GENOMIC DNA]</scope>
    <source>
        <strain evidence="10">Unc8</strain>
    </source>
</reference>
<keyword evidence="5 9" id="KW-0812">Transmembrane</keyword>
<dbReference type="Proteomes" id="UP000266287">
    <property type="component" value="Unassembled WGS sequence"/>
</dbReference>
<evidence type="ECO:0000256" key="4">
    <source>
        <dbReference type="ARBA" id="ARBA00022475"/>
    </source>
</evidence>
<keyword evidence="3" id="KW-0813">Transport</keyword>
<keyword evidence="4" id="KW-1003">Cell membrane</keyword>
<dbReference type="PANTHER" id="PTHR32024">
    <property type="entry name" value="TRK SYSTEM POTASSIUM UPTAKE PROTEIN TRKG-RELATED"/>
    <property type="match status" value="1"/>
</dbReference>
<evidence type="ECO:0000256" key="1">
    <source>
        <dbReference type="ARBA" id="ARBA00004651"/>
    </source>
</evidence>
<feature type="transmembrane region" description="Helical" evidence="9">
    <location>
        <begin position="231"/>
        <end position="251"/>
    </location>
</feature>
<accession>A0A399FW68</accession>
<dbReference type="PANTHER" id="PTHR32024:SF2">
    <property type="entry name" value="TRK SYSTEM POTASSIUM UPTAKE PROTEIN TRKG-RELATED"/>
    <property type="match status" value="1"/>
</dbReference>
<keyword evidence="8 9" id="KW-0472">Membrane</keyword>
<protein>
    <submittedName>
        <fullName evidence="10">TrkH family potassium uptake protein</fullName>
    </submittedName>
</protein>
<feature type="transmembrane region" description="Helical" evidence="9">
    <location>
        <begin position="395"/>
        <end position="414"/>
    </location>
</feature>
<dbReference type="Pfam" id="PF02386">
    <property type="entry name" value="TrkH"/>
    <property type="match status" value="2"/>
</dbReference>
<comment type="similarity">
    <text evidence="2">Belongs to the TrkH potassium transport family.</text>
</comment>
<organism evidence="10 11">
    <name type="scientific">candidate division NPL-UPA2 bacterium Unc8</name>
    <dbReference type="NCBI Taxonomy" id="1980939"/>
    <lineage>
        <taxon>Bacteria</taxon>
    </lineage>
</organism>
<feature type="transmembrane region" description="Helical" evidence="9">
    <location>
        <begin position="7"/>
        <end position="27"/>
    </location>
</feature>
<keyword evidence="6 9" id="KW-1133">Transmembrane helix</keyword>
<sequence>MIGHSIGILSMGLGAVVATPLLLLIFFPEESVHTMSFFTPALIAIIGGFLLWYGFRKRKHPALTAADASLIVILIWLIAIVLGALPFFLSGILPLLDSLFESTSGWTTTGLTMLALPQEIPSIFLFWRALIQFVGGAGIIVIMSSVLIKPSGASAYEMESQSDRFLPHVIRTARITTGIYLGYSIIGVILYYLAGMNFFDAICHTMSAISTGGFSTQSESIGYWQSVPMEAVSVMLMLVGATSFATHYVIIRSRGRMGFRDNEIILMKWLLVISIPLIAFGLIRTFDIRALDGIRYGVFHAATALTGCGFSTLSVGDMSDKTLFLFIILMLIGGGVGSTAGGMRLYRVSIIIKSIGRWGRKQFYSSSTVVSRLIWKRGKQVEILDTEIQAVTSFIGLYIIIYLVGVFIFLSYGFTLSESLFELASALSLVGLSTGITGTGMPAGSKIALIAGMFLGRLGFIVIIRVFARARKDLRVKRGRPNPRSPIPDPCE</sequence>
<keyword evidence="7" id="KW-0406">Ion transport</keyword>
<evidence type="ECO:0000256" key="3">
    <source>
        <dbReference type="ARBA" id="ARBA00022448"/>
    </source>
</evidence>
<evidence type="ECO:0000256" key="9">
    <source>
        <dbReference type="SAM" id="Phobius"/>
    </source>
</evidence>
<comment type="caution">
    <text evidence="10">The sequence shown here is derived from an EMBL/GenBank/DDBJ whole genome shotgun (WGS) entry which is preliminary data.</text>
</comment>